<dbReference type="EMBL" id="CP030032">
    <property type="protein sequence ID" value="AWV89707.1"/>
    <property type="molecule type" value="Genomic_DNA"/>
</dbReference>
<sequence>MASTENCTIGPEIKITGRVSGDEDVNVQGTIEGTISLASHLNIEEGGRVVADVEADSIAVQGYLEGEIVAREIVQLLPGCTVTGNIRAPRINIEDGARFRGNIDMDVAMPDAG</sequence>
<dbReference type="Pfam" id="PF04519">
    <property type="entry name" value="Bactofilin"/>
    <property type="match status" value="1"/>
</dbReference>
<evidence type="ECO:0000313" key="2">
    <source>
        <dbReference type="EMBL" id="AWV89707.1"/>
    </source>
</evidence>
<dbReference type="KEGG" id="bsed:DN745_10285"/>
<keyword evidence="3" id="KW-1185">Reference proteome</keyword>
<dbReference type="AlphaFoldDB" id="A0A2Z4FL30"/>
<accession>A0A2Z4FL30</accession>
<organism evidence="2 3">
    <name type="scientific">Bradymonas sediminis</name>
    <dbReference type="NCBI Taxonomy" id="1548548"/>
    <lineage>
        <taxon>Bacteria</taxon>
        <taxon>Deltaproteobacteria</taxon>
        <taxon>Bradymonadales</taxon>
        <taxon>Bradymonadaceae</taxon>
        <taxon>Bradymonas</taxon>
    </lineage>
</organism>
<dbReference type="RefSeq" id="WP_111334583.1">
    <property type="nucleotide sequence ID" value="NZ_CP030032.1"/>
</dbReference>
<dbReference type="PANTHER" id="PTHR35024:SF4">
    <property type="entry name" value="POLYMER-FORMING CYTOSKELETAL PROTEIN"/>
    <property type="match status" value="1"/>
</dbReference>
<dbReference type="InterPro" id="IPR007607">
    <property type="entry name" value="BacA/B"/>
</dbReference>
<evidence type="ECO:0000256" key="1">
    <source>
        <dbReference type="ARBA" id="ARBA00044755"/>
    </source>
</evidence>
<gene>
    <name evidence="2" type="ORF">DN745_10285</name>
</gene>
<proteinExistence type="inferred from homology"/>
<dbReference type="Proteomes" id="UP000249799">
    <property type="component" value="Chromosome"/>
</dbReference>
<reference evidence="2 3" key="1">
    <citation type="submission" date="2018-06" db="EMBL/GenBank/DDBJ databases">
        <title>Lujinxingia sediminis gen. nov. sp. nov., a new facultative anaerobic member of the class Deltaproteobacteria, and proposal of Lujinxingaceae fam. nov.</title>
        <authorList>
            <person name="Guo L.-Y."/>
            <person name="Li C.-M."/>
            <person name="Wang S."/>
            <person name="Du Z.-J."/>
        </authorList>
    </citation>
    <scope>NUCLEOTIDE SEQUENCE [LARGE SCALE GENOMIC DNA]</scope>
    <source>
        <strain evidence="2 3">FA350</strain>
    </source>
</reference>
<protein>
    <submittedName>
        <fullName evidence="2">Uncharacterized protein</fullName>
    </submittedName>
</protein>
<name>A0A2Z4FL30_9DELT</name>
<dbReference type="OrthoDB" id="9789407at2"/>
<evidence type="ECO:0000313" key="3">
    <source>
        <dbReference type="Proteomes" id="UP000249799"/>
    </source>
</evidence>
<dbReference type="PANTHER" id="PTHR35024">
    <property type="entry name" value="HYPOTHETICAL CYTOSOLIC PROTEIN"/>
    <property type="match status" value="1"/>
</dbReference>
<comment type="similarity">
    <text evidence="1">Belongs to the bactofilin family.</text>
</comment>